<dbReference type="AlphaFoldDB" id="N8YFR8"/>
<keyword evidence="2" id="KW-1185">Reference proteome</keyword>
<protein>
    <submittedName>
        <fullName evidence="1">Uncharacterized protein</fullName>
    </submittedName>
</protein>
<sequence length="104" mass="11568">MGIILYLKENLRKMDTHHILTISKSILRKYGIDPVNDPANLMIANNGEGVHTIDNAKKVSFGLTQADREVSDAVKCGKISVTQSKLIMRAKLQMIGHEVFGGYR</sequence>
<reference evidence="1 2" key="1">
    <citation type="submission" date="2013-02" db="EMBL/GenBank/DDBJ databases">
        <title>The Genome Sequence of Acinetobacter gerneri CIP 107464.</title>
        <authorList>
            <consortium name="The Broad Institute Genome Sequencing Platform"/>
            <consortium name="The Broad Institute Genome Sequencing Center for Infectious Disease"/>
            <person name="Cerqueira G."/>
            <person name="Feldgarden M."/>
            <person name="Courvalin P."/>
            <person name="Perichon B."/>
            <person name="Grillot-Courvalin C."/>
            <person name="Clermont D."/>
            <person name="Rocha E."/>
            <person name="Yoon E.-J."/>
            <person name="Nemec A."/>
            <person name="Walker B."/>
            <person name="Young S.K."/>
            <person name="Zeng Q."/>
            <person name="Gargeya S."/>
            <person name="Fitzgerald M."/>
            <person name="Haas B."/>
            <person name="Abouelleil A."/>
            <person name="Alvarado L."/>
            <person name="Arachchi H.M."/>
            <person name="Berlin A.M."/>
            <person name="Chapman S.B."/>
            <person name="Dewar J."/>
            <person name="Goldberg J."/>
            <person name="Griggs A."/>
            <person name="Gujja S."/>
            <person name="Hansen M."/>
            <person name="Howarth C."/>
            <person name="Imamovic A."/>
            <person name="Larimer J."/>
            <person name="McCowan C."/>
            <person name="Murphy C."/>
            <person name="Neiman D."/>
            <person name="Pearson M."/>
            <person name="Priest M."/>
            <person name="Roberts A."/>
            <person name="Saif S."/>
            <person name="Shea T."/>
            <person name="Sisk P."/>
            <person name="Sykes S."/>
            <person name="Wortman J."/>
            <person name="Nusbaum C."/>
            <person name="Birren B."/>
        </authorList>
    </citation>
    <scope>NUCLEOTIDE SEQUENCE [LARGE SCALE GENOMIC DNA]</scope>
    <source>
        <strain evidence="1 2">CIP 107464</strain>
    </source>
</reference>
<dbReference type="eggNOG" id="ENOG502ZSRT">
    <property type="taxonomic scope" value="Bacteria"/>
</dbReference>
<organism evidence="1 2">
    <name type="scientific">Acinetobacter gerneri DSM 14967 = CIP 107464 = MTCC 9824</name>
    <dbReference type="NCBI Taxonomy" id="1120926"/>
    <lineage>
        <taxon>Bacteria</taxon>
        <taxon>Pseudomonadati</taxon>
        <taxon>Pseudomonadota</taxon>
        <taxon>Gammaproteobacteria</taxon>
        <taxon>Moraxellales</taxon>
        <taxon>Moraxellaceae</taxon>
        <taxon>Acinetobacter</taxon>
    </lineage>
</organism>
<evidence type="ECO:0000313" key="1">
    <source>
        <dbReference type="EMBL" id="ENV35526.1"/>
    </source>
</evidence>
<comment type="caution">
    <text evidence="1">The sequence shown here is derived from an EMBL/GenBank/DDBJ whole genome shotgun (WGS) entry which is preliminary data.</text>
</comment>
<dbReference type="HOGENOM" id="CLU_2244096_0_0_6"/>
<evidence type="ECO:0000313" key="2">
    <source>
        <dbReference type="Proteomes" id="UP000013117"/>
    </source>
</evidence>
<name>N8YFR8_9GAMM</name>
<dbReference type="EMBL" id="APPN01000018">
    <property type="protein sequence ID" value="ENV35526.1"/>
    <property type="molecule type" value="Genomic_DNA"/>
</dbReference>
<gene>
    <name evidence="1" type="ORF">F960_00208</name>
</gene>
<dbReference type="Proteomes" id="UP000013117">
    <property type="component" value="Unassembled WGS sequence"/>
</dbReference>
<accession>N8YFR8</accession>
<proteinExistence type="predicted"/>